<dbReference type="EMBL" id="PVEP01000007">
    <property type="protein sequence ID" value="PQV55778.1"/>
    <property type="molecule type" value="Genomic_DNA"/>
</dbReference>
<reference evidence="1 2" key="1">
    <citation type="submission" date="2018-02" db="EMBL/GenBank/DDBJ databases">
        <title>Genomic Encyclopedia of Archaeal and Bacterial Type Strains, Phase II (KMG-II): from individual species to whole genera.</title>
        <authorList>
            <person name="Goeker M."/>
        </authorList>
    </citation>
    <scope>NUCLEOTIDE SEQUENCE [LARGE SCALE GENOMIC DNA]</scope>
    <source>
        <strain evidence="1 2">DSM 18921</strain>
    </source>
</reference>
<gene>
    <name evidence="1" type="ORF">LX70_03101</name>
</gene>
<proteinExistence type="predicted"/>
<organism evidence="1 2">
    <name type="scientific">Albidovulum denitrificans</name>
    <dbReference type="NCBI Taxonomy" id="404881"/>
    <lineage>
        <taxon>Bacteria</taxon>
        <taxon>Pseudomonadati</taxon>
        <taxon>Pseudomonadota</taxon>
        <taxon>Alphaproteobacteria</taxon>
        <taxon>Rhodobacterales</taxon>
        <taxon>Paracoccaceae</taxon>
        <taxon>Albidovulum</taxon>
    </lineage>
</organism>
<evidence type="ECO:0008006" key="3">
    <source>
        <dbReference type="Google" id="ProtNLM"/>
    </source>
</evidence>
<protein>
    <recommendedName>
        <fullName evidence="3">Response regulatory domain-containing protein</fullName>
    </recommendedName>
</protein>
<sequence>MDTMRMEPTGAAFVLYLSDRVVAADIAEEIALQWPCASLLLPEGRAEFMAVIDTLRAPATVFVELELLGPVWDAAQRRLVGRQSGIVLFGDTADDLAARGETVAGAAILARPYSSAELTALVRALPAGIGARPAP</sequence>
<comment type="caution">
    <text evidence="1">The sequence shown here is derived from an EMBL/GenBank/DDBJ whole genome shotgun (WGS) entry which is preliminary data.</text>
</comment>
<dbReference type="RefSeq" id="WP_146111623.1">
    <property type="nucleotide sequence ID" value="NZ_PVEP01000007.1"/>
</dbReference>
<accession>A0A2S8S4W6</accession>
<name>A0A2S8S4W6_9RHOB</name>
<evidence type="ECO:0000313" key="2">
    <source>
        <dbReference type="Proteomes" id="UP000238338"/>
    </source>
</evidence>
<dbReference type="AlphaFoldDB" id="A0A2S8S4W6"/>
<keyword evidence="2" id="KW-1185">Reference proteome</keyword>
<dbReference type="Proteomes" id="UP000238338">
    <property type="component" value="Unassembled WGS sequence"/>
</dbReference>
<evidence type="ECO:0000313" key="1">
    <source>
        <dbReference type="EMBL" id="PQV55778.1"/>
    </source>
</evidence>